<dbReference type="OrthoDB" id="2561686at2759"/>
<keyword evidence="3" id="KW-1185">Reference proteome</keyword>
<dbReference type="VEuPathDB" id="FungiDB:jhhlp_000535"/>
<proteinExistence type="predicted"/>
<reference evidence="2 3" key="1">
    <citation type="journal article" date="2017" name="G3 (Bethesda)">
        <title>First Draft Genome Sequence of the Pathogenic Fungus Lomentospora prolificans (Formerly Scedosporium prolificans).</title>
        <authorList>
            <person name="Luo R."/>
            <person name="Zimin A."/>
            <person name="Workman R."/>
            <person name="Fan Y."/>
            <person name="Pertea G."/>
            <person name="Grossman N."/>
            <person name="Wear M.P."/>
            <person name="Jia B."/>
            <person name="Miller H."/>
            <person name="Casadevall A."/>
            <person name="Timp W."/>
            <person name="Zhang S.X."/>
            <person name="Salzberg S.L."/>
        </authorList>
    </citation>
    <scope>NUCLEOTIDE SEQUENCE [LARGE SCALE GENOMIC DNA]</scope>
    <source>
        <strain evidence="2 3">JHH-5317</strain>
    </source>
</reference>
<feature type="transmembrane region" description="Helical" evidence="1">
    <location>
        <begin position="64"/>
        <end position="83"/>
    </location>
</feature>
<dbReference type="AlphaFoldDB" id="A0A2N3NL70"/>
<dbReference type="EMBL" id="NLAX01000002">
    <property type="protein sequence ID" value="PKS13190.1"/>
    <property type="molecule type" value="Genomic_DNA"/>
</dbReference>
<comment type="caution">
    <text evidence="2">The sequence shown here is derived from an EMBL/GenBank/DDBJ whole genome shotgun (WGS) entry which is preliminary data.</text>
</comment>
<keyword evidence="1" id="KW-1133">Transmembrane helix</keyword>
<feature type="transmembrane region" description="Helical" evidence="1">
    <location>
        <begin position="21"/>
        <end position="44"/>
    </location>
</feature>
<keyword evidence="1" id="KW-0812">Transmembrane</keyword>
<protein>
    <submittedName>
        <fullName evidence="2">Uncharacterized protein</fullName>
    </submittedName>
</protein>
<evidence type="ECO:0000313" key="3">
    <source>
        <dbReference type="Proteomes" id="UP000233524"/>
    </source>
</evidence>
<name>A0A2N3NL70_9PEZI</name>
<evidence type="ECO:0000313" key="2">
    <source>
        <dbReference type="EMBL" id="PKS13190.1"/>
    </source>
</evidence>
<sequence>MSIINAVEDLVKSIYELFVSVFGGAAHIIQSFLSAIIGFFTGLINMSADVLNGVVDVVGGVGRFVLGNIVVLGIIAAGGYLYLNSQQRQRGPVTATKKTT</sequence>
<keyword evidence="1" id="KW-0472">Membrane</keyword>
<organism evidence="2 3">
    <name type="scientific">Lomentospora prolificans</name>
    <dbReference type="NCBI Taxonomy" id="41688"/>
    <lineage>
        <taxon>Eukaryota</taxon>
        <taxon>Fungi</taxon>
        <taxon>Dikarya</taxon>
        <taxon>Ascomycota</taxon>
        <taxon>Pezizomycotina</taxon>
        <taxon>Sordariomycetes</taxon>
        <taxon>Hypocreomycetidae</taxon>
        <taxon>Microascales</taxon>
        <taxon>Microascaceae</taxon>
        <taxon>Lomentospora</taxon>
    </lineage>
</organism>
<accession>A0A2N3NL70</accession>
<dbReference type="Proteomes" id="UP000233524">
    <property type="component" value="Unassembled WGS sequence"/>
</dbReference>
<dbReference type="InParanoid" id="A0A2N3NL70"/>
<gene>
    <name evidence="2" type="ORF">jhhlp_000535</name>
</gene>
<evidence type="ECO:0000256" key="1">
    <source>
        <dbReference type="SAM" id="Phobius"/>
    </source>
</evidence>